<dbReference type="InterPro" id="IPR036670">
    <property type="entry name" value="SecA_X-link_sf"/>
</dbReference>
<dbReference type="InterPro" id="IPR000185">
    <property type="entry name" value="SecA"/>
</dbReference>
<dbReference type="PROSITE" id="PS51192">
    <property type="entry name" value="HELICASE_ATP_BIND_1"/>
    <property type="match status" value="1"/>
</dbReference>
<dbReference type="InterPro" id="IPR014001">
    <property type="entry name" value="Helicase_ATP-bd"/>
</dbReference>
<keyword evidence="4 12" id="KW-0813">Transport</keyword>
<keyword evidence="7 12" id="KW-0653">Protein transport</keyword>
<dbReference type="FunFam" id="3.90.1440.10:FF:000003">
    <property type="entry name" value="Preprotein translocase SecA subunit"/>
    <property type="match status" value="1"/>
</dbReference>
<feature type="domain" description="SecA family profile" evidence="14">
    <location>
        <begin position="70"/>
        <end position="771"/>
    </location>
</feature>
<dbReference type="Gene3D" id="3.40.50.300">
    <property type="entry name" value="P-loop containing nucleotide triphosphate hydrolases"/>
    <property type="match status" value="2"/>
</dbReference>
<dbReference type="InterPro" id="IPR027417">
    <property type="entry name" value="P-loop_NTPase"/>
</dbReference>
<dbReference type="PROSITE" id="PS51196">
    <property type="entry name" value="SECA_MOTOR_DEAD"/>
    <property type="match status" value="1"/>
</dbReference>
<dbReference type="InterPro" id="IPR020937">
    <property type="entry name" value="SecA_CS"/>
</dbReference>
<dbReference type="Proteomes" id="UP000008021">
    <property type="component" value="Chromosome 11"/>
</dbReference>
<dbReference type="HOGENOM" id="CLU_005314_3_0_1"/>
<evidence type="ECO:0000256" key="2">
    <source>
        <dbReference type="ARBA" id="ARBA00004229"/>
    </source>
</evidence>
<comment type="catalytic activity">
    <reaction evidence="11">
        <text>ATP + H2O + chloroplast-proteinSide 1 = ADP + phosphate + chloroplast-proteinSide 2.</text>
        <dbReference type="EC" id="7.4.2.4"/>
    </reaction>
</comment>
<evidence type="ECO:0000256" key="3">
    <source>
        <dbReference type="ARBA" id="ARBA00007650"/>
    </source>
</evidence>
<keyword evidence="9 12" id="KW-0811">Translocation</keyword>
<keyword evidence="6 12" id="KW-0067">ATP-binding</keyword>
<dbReference type="InterPro" id="IPR036266">
    <property type="entry name" value="SecA_Wing/Scaffold_sf"/>
</dbReference>
<proteinExistence type="inferred from homology"/>
<sequence length="1121" mass="125129">MALAGGAAAAAASLSSSAPSILLVSAVTPPPRLLPTSSIRSPVSSARSKRPLTLSCHAAATTVAAAAAGKPGSWRDLCSLNAWVVRDYRRLVDAVGALEPRLRGLTDERLRAKTDEFRARLARGETLADVQAEAFAVVREAARRTLGMRHFDVQIIGGAVLHDGCIAEMKTGEGKTLVSTLAAYLNALTGEGVHVVTVNDYLAQRDAEWMGRVHRFLGLSVGLIQAGMKADERRANYRCDITYTNNLELGFDYLRDNLSRNKEQLVMRWPTPFLFAIVDEVDSVLIDEGRNPLLISGEDNRDAARYPVAAKVADLLMEGVHYTVELKSNNVDLTEDGVTCAEMILETNDLWDENDPWARFVMNALKAKEFYRRDVQYIVRDGKALIINELTGRVEPKRRWSDGIHQAVEAKEGLKIQADSVIVAQITYQSLFKLYPKLSGMTGTAKTEEKEFLKMFKTPVIEVPTNLPNIRLDLPIQAFATARGKWQYVRAEVESMFHLGRPVLVGTTSVESSEYLSDLLKARNIPHNVLNARPKYAAREAEIVAQAGRKHAITISTNMAGRGTDIILGGNPKMLAKEIIEDNVLPFLTHEPPDVETVGESTSHKGLSKIKLGPSSLGLLAKAAIISKYVQRSEKNEWPFQKAKSTIAESVEMSHTIGMEKLQDRLAEESEMYPLCDTIGLAYLTVLRDCEIHCSTEGAEVKALGGLHVIGTSLHESRRIDNQLVELLNMALSYEIFCCYGVIKSVSFFFPCSYVAELADKVILGQQGLCLQDEMFRKFNLDTEWAVRLISRITNDEDIAIESNAVVKQLLGLQINAEKYYFGIRKSLVEFDEVLEVQRKHVYNLRQVILSGDSESCSEQIFQYMQAVADDIILGNVDPQKPPNTWKLANLLDEFGSLGGTLLDDILTLRCFAEPFKEIQEEDLLSSLEQIHECGPVNVDNFTLPNMPVSPNSFRGIRKRTSSMMRWLAICVDDASNVLLHPSTVTNSFSVLGDKQSRKGRYTYIVNMLRKCFGDFLIATYLDAVQESRYDDAYIRGIEREILLKTLDTLWKDHLVNMNKLSSAVNVRSFGHRNPLEEYKIDGCRFFISMLSATRRLTVESLLHYWSSPMESEEIFNTGDK</sequence>
<dbReference type="AlphaFoldDB" id="A0A0E0F383"/>
<dbReference type="GO" id="GO:0006605">
    <property type="term" value="P:protein targeting"/>
    <property type="evidence" value="ECO:0007669"/>
    <property type="project" value="InterPro"/>
</dbReference>
<dbReference type="FunFam" id="3.40.50.300:FF:000334">
    <property type="entry name" value="Protein translocase subunit SecA"/>
    <property type="match status" value="1"/>
</dbReference>
<evidence type="ECO:0000256" key="1">
    <source>
        <dbReference type="ARBA" id="ARBA00004170"/>
    </source>
</evidence>
<dbReference type="Pfam" id="PF07516">
    <property type="entry name" value="SecA_SW"/>
    <property type="match status" value="1"/>
</dbReference>
<accession>A0A0E0F383</accession>
<dbReference type="SMART" id="SM00958">
    <property type="entry name" value="SecA_PP_bind"/>
    <property type="match status" value="1"/>
</dbReference>
<dbReference type="PANTHER" id="PTHR30612:SF11">
    <property type="entry name" value="PROTEIN TRANSLOCASE SUBUNIT SECA2, CHLOROPLASTIC"/>
    <property type="match status" value="1"/>
</dbReference>
<evidence type="ECO:0000256" key="12">
    <source>
        <dbReference type="RuleBase" id="RU003874"/>
    </source>
</evidence>
<comment type="similarity">
    <text evidence="3 12">Belongs to the SecA family.</text>
</comment>
<keyword evidence="5 12" id="KW-0547">Nucleotide-binding</keyword>
<evidence type="ECO:0000256" key="5">
    <source>
        <dbReference type="ARBA" id="ARBA00022741"/>
    </source>
</evidence>
<dbReference type="SUPFAM" id="SSF81767">
    <property type="entry name" value="Pre-protein crosslinking domain of SecA"/>
    <property type="match status" value="1"/>
</dbReference>
<evidence type="ECO:0000256" key="9">
    <source>
        <dbReference type="ARBA" id="ARBA00023010"/>
    </source>
</evidence>
<evidence type="ECO:0000256" key="7">
    <source>
        <dbReference type="ARBA" id="ARBA00022927"/>
    </source>
</evidence>
<dbReference type="Pfam" id="PF01043">
    <property type="entry name" value="SecA_PP_bind"/>
    <property type="match status" value="1"/>
</dbReference>
<name>A0A0E0F383_9ORYZ</name>
<dbReference type="SMART" id="SM00957">
    <property type="entry name" value="SecA_DEAD"/>
    <property type="match status" value="1"/>
</dbReference>
<keyword evidence="10" id="KW-0472">Membrane</keyword>
<dbReference type="STRING" id="40149.A0A0E0F383"/>
<evidence type="ECO:0000256" key="10">
    <source>
        <dbReference type="ARBA" id="ARBA00023136"/>
    </source>
</evidence>
<dbReference type="PROSITE" id="PS01312">
    <property type="entry name" value="SECA"/>
    <property type="match status" value="1"/>
</dbReference>
<dbReference type="SUPFAM" id="SSF52540">
    <property type="entry name" value="P-loop containing nucleoside triphosphate hydrolases"/>
    <property type="match status" value="2"/>
</dbReference>
<evidence type="ECO:0000256" key="11">
    <source>
        <dbReference type="ARBA" id="ARBA00034043"/>
    </source>
</evidence>
<dbReference type="PRINTS" id="PR00906">
    <property type="entry name" value="SECA"/>
</dbReference>
<evidence type="ECO:0000313" key="16">
    <source>
        <dbReference type="Proteomes" id="UP000008021"/>
    </source>
</evidence>
<dbReference type="GO" id="GO:0005524">
    <property type="term" value="F:ATP binding"/>
    <property type="evidence" value="ECO:0007669"/>
    <property type="project" value="UniProtKB-KW"/>
</dbReference>
<dbReference type="GO" id="GO:0006886">
    <property type="term" value="P:intracellular protein transport"/>
    <property type="evidence" value="ECO:0007669"/>
    <property type="project" value="InterPro"/>
</dbReference>
<dbReference type="Pfam" id="PF07517">
    <property type="entry name" value="SecA_DEAD"/>
    <property type="match status" value="1"/>
</dbReference>
<evidence type="ECO:0000256" key="6">
    <source>
        <dbReference type="ARBA" id="ARBA00022840"/>
    </source>
</evidence>
<evidence type="ECO:0000256" key="4">
    <source>
        <dbReference type="ARBA" id="ARBA00022448"/>
    </source>
</evidence>
<dbReference type="InterPro" id="IPR014018">
    <property type="entry name" value="SecA_motor_DEAD"/>
</dbReference>
<dbReference type="GO" id="GO:0016464">
    <property type="term" value="F:chloroplast protein-transporting ATPase activity"/>
    <property type="evidence" value="ECO:0007669"/>
    <property type="project" value="UniProtKB-EC"/>
</dbReference>
<evidence type="ECO:0000256" key="8">
    <source>
        <dbReference type="ARBA" id="ARBA00022967"/>
    </source>
</evidence>
<protein>
    <recommendedName>
        <fullName evidence="12">Protein translocase subunit SecA</fullName>
    </recommendedName>
</protein>
<evidence type="ECO:0000259" key="13">
    <source>
        <dbReference type="PROSITE" id="PS51192"/>
    </source>
</evidence>
<dbReference type="eggNOG" id="ENOG502QS62">
    <property type="taxonomic scope" value="Eukaryota"/>
</dbReference>
<dbReference type="NCBIfam" id="TIGR00963">
    <property type="entry name" value="secA"/>
    <property type="match status" value="1"/>
</dbReference>
<reference evidence="15" key="1">
    <citation type="submission" date="2015-04" db="UniProtKB">
        <authorList>
            <consortium name="EnsemblPlants"/>
        </authorList>
    </citation>
    <scope>IDENTIFICATION</scope>
</reference>
<dbReference type="CDD" id="cd17928">
    <property type="entry name" value="DEXDc_SecA"/>
    <property type="match status" value="1"/>
</dbReference>
<dbReference type="GO" id="GO:0016020">
    <property type="term" value="C:membrane"/>
    <property type="evidence" value="ECO:0007669"/>
    <property type="project" value="UniProtKB-SubCell"/>
</dbReference>
<dbReference type="PANTHER" id="PTHR30612">
    <property type="entry name" value="SECA INNER MEMBRANE COMPONENT OF SEC PROTEIN SECRETION SYSTEM"/>
    <property type="match status" value="1"/>
</dbReference>
<dbReference type="SUPFAM" id="SSF81886">
    <property type="entry name" value="Helical scaffold and wing domains of SecA"/>
    <property type="match status" value="2"/>
</dbReference>
<reference evidence="15" key="2">
    <citation type="submission" date="2018-05" db="EMBL/GenBank/DDBJ databases">
        <title>OmerRS3 (Oryza meridionalis Reference Sequence Version 3).</title>
        <authorList>
            <person name="Zhang J."/>
            <person name="Kudrna D."/>
            <person name="Lee S."/>
            <person name="Talag J."/>
            <person name="Welchert J."/>
            <person name="Wing R.A."/>
        </authorList>
    </citation>
    <scope>NUCLEOTIDE SEQUENCE [LARGE SCALE GENOMIC DNA]</scope>
    <source>
        <strain evidence="15">cv. OR44</strain>
    </source>
</reference>
<feature type="domain" description="Helicase ATP-binding" evidence="13">
    <location>
        <begin position="156"/>
        <end position="297"/>
    </location>
</feature>
<comment type="subcellular location">
    <subcellularLocation>
        <location evidence="1">Membrane</location>
        <topology evidence="1">Peripheral membrane protein</topology>
    </subcellularLocation>
    <subcellularLocation>
        <location evidence="2">Plastid</location>
        <location evidence="2">Chloroplast</location>
    </subcellularLocation>
</comment>
<dbReference type="Gene3D" id="3.90.1440.10">
    <property type="entry name" value="SecA, preprotein cross-linking domain"/>
    <property type="match status" value="1"/>
</dbReference>
<organism evidence="15">
    <name type="scientific">Oryza meridionalis</name>
    <dbReference type="NCBI Taxonomy" id="40149"/>
    <lineage>
        <taxon>Eukaryota</taxon>
        <taxon>Viridiplantae</taxon>
        <taxon>Streptophyta</taxon>
        <taxon>Embryophyta</taxon>
        <taxon>Tracheophyta</taxon>
        <taxon>Spermatophyta</taxon>
        <taxon>Magnoliopsida</taxon>
        <taxon>Liliopsida</taxon>
        <taxon>Poales</taxon>
        <taxon>Poaceae</taxon>
        <taxon>BOP clade</taxon>
        <taxon>Oryzoideae</taxon>
        <taxon>Oryzeae</taxon>
        <taxon>Oryzinae</taxon>
        <taxon>Oryza</taxon>
    </lineage>
</organism>
<dbReference type="HAMAP" id="MF_01382">
    <property type="entry name" value="SecA"/>
    <property type="match status" value="1"/>
</dbReference>
<dbReference type="GO" id="GO:0009941">
    <property type="term" value="C:chloroplast envelope"/>
    <property type="evidence" value="ECO:0007669"/>
    <property type="project" value="TreeGrafter"/>
</dbReference>
<dbReference type="GO" id="GO:0017038">
    <property type="term" value="P:protein import"/>
    <property type="evidence" value="ECO:0007669"/>
    <property type="project" value="InterPro"/>
</dbReference>
<dbReference type="InterPro" id="IPR011115">
    <property type="entry name" value="SecA_DEAD"/>
</dbReference>
<evidence type="ECO:0000259" key="14">
    <source>
        <dbReference type="PROSITE" id="PS51196"/>
    </source>
</evidence>
<evidence type="ECO:0000313" key="15">
    <source>
        <dbReference type="EnsemblPlants" id="OMERI11G04620.1"/>
    </source>
</evidence>
<dbReference type="Gene3D" id="1.10.3060.10">
    <property type="entry name" value="Helical scaffold and wing domains of SecA"/>
    <property type="match status" value="2"/>
</dbReference>
<dbReference type="InterPro" id="IPR011130">
    <property type="entry name" value="SecA_preprotein_X-link_dom"/>
</dbReference>
<dbReference type="Pfam" id="PF21090">
    <property type="entry name" value="P-loop_SecA"/>
    <property type="match status" value="1"/>
</dbReference>
<keyword evidence="8" id="KW-1278">Translocase</keyword>
<dbReference type="EnsemblPlants" id="OMERI11G04620.1">
    <property type="protein sequence ID" value="OMERI11G04620.1"/>
    <property type="gene ID" value="OMERI11G04620"/>
</dbReference>
<dbReference type="InterPro" id="IPR044722">
    <property type="entry name" value="SecA_SF2_C"/>
</dbReference>
<keyword evidence="16" id="KW-1185">Reference proteome</keyword>
<dbReference type="InterPro" id="IPR011116">
    <property type="entry name" value="SecA_Wing/Scaffold"/>
</dbReference>
<dbReference type="Gramene" id="OMERI11G04620.1">
    <property type="protein sequence ID" value="OMERI11G04620.1"/>
    <property type="gene ID" value="OMERI11G04620"/>
</dbReference>